<keyword evidence="2" id="KW-0732">Signal</keyword>
<evidence type="ECO:0000313" key="4">
    <source>
        <dbReference type="Proteomes" id="UP000234847"/>
    </source>
</evidence>
<feature type="compositionally biased region" description="Acidic residues" evidence="1">
    <location>
        <begin position="315"/>
        <end position="331"/>
    </location>
</feature>
<feature type="signal peptide" evidence="2">
    <location>
        <begin position="1"/>
        <end position="30"/>
    </location>
</feature>
<gene>
    <name evidence="3" type="ORF">CYJ95_00980</name>
</gene>
<feature type="region of interest" description="Disordered" evidence="1">
    <location>
        <begin position="299"/>
        <end position="347"/>
    </location>
</feature>
<accession>A0AAX0VMS3</accession>
<evidence type="ECO:0000256" key="2">
    <source>
        <dbReference type="SAM" id="SignalP"/>
    </source>
</evidence>
<organism evidence="3 4">
    <name type="scientific">Micrococcus luteus</name>
    <name type="common">Micrococcus lysodeikticus</name>
    <dbReference type="NCBI Taxonomy" id="1270"/>
    <lineage>
        <taxon>Bacteria</taxon>
        <taxon>Bacillati</taxon>
        <taxon>Actinomycetota</taxon>
        <taxon>Actinomycetes</taxon>
        <taxon>Micrococcales</taxon>
        <taxon>Micrococcaceae</taxon>
        <taxon>Micrococcus</taxon>
    </lineage>
</organism>
<comment type="caution">
    <text evidence="3">The sequence shown here is derived from an EMBL/GenBank/DDBJ whole genome shotgun (WGS) entry which is preliminary data.</text>
</comment>
<dbReference type="RefSeq" id="WP_101965491.1">
    <property type="nucleotide sequence ID" value="NZ_JASOYJ010000053.1"/>
</dbReference>
<dbReference type="Gene3D" id="2.60.40.3440">
    <property type="match status" value="1"/>
</dbReference>
<reference evidence="3 4" key="1">
    <citation type="submission" date="2017-12" db="EMBL/GenBank/DDBJ databases">
        <title>Phylogenetic diversity of female urinary microbiome.</title>
        <authorList>
            <person name="Thomas-White K."/>
            <person name="Wolfe A.J."/>
        </authorList>
    </citation>
    <scope>NUCLEOTIDE SEQUENCE [LARGE SCALE GENOMIC DNA]</scope>
    <source>
        <strain evidence="3 4">UMB0038</strain>
    </source>
</reference>
<feature type="compositionally biased region" description="Polar residues" evidence="1">
    <location>
        <begin position="337"/>
        <end position="347"/>
    </location>
</feature>
<dbReference type="AlphaFoldDB" id="A0AAX0VMS3"/>
<protein>
    <submittedName>
        <fullName evidence="3">Uncharacterized protein</fullName>
    </submittedName>
</protein>
<name>A0AAX0VMS3_MICLU</name>
<evidence type="ECO:0000256" key="1">
    <source>
        <dbReference type="SAM" id="MobiDB-lite"/>
    </source>
</evidence>
<evidence type="ECO:0000313" key="3">
    <source>
        <dbReference type="EMBL" id="PKZ83521.1"/>
    </source>
</evidence>
<dbReference type="EMBL" id="PKJT01000001">
    <property type="protein sequence ID" value="PKZ83521.1"/>
    <property type="molecule type" value="Genomic_DNA"/>
</dbReference>
<feature type="chain" id="PRO_5043892104" evidence="2">
    <location>
        <begin position="31"/>
        <end position="373"/>
    </location>
</feature>
<proteinExistence type="predicted"/>
<sequence length="373" mass="38961">MSVIRTRRPSLRHLPVAVAAAGLVTTVALAGPAAAWDDAHGPQAGYFQAVDHENVTTALFQTYDGYDPEDLTLTLTPVAEDGTRLEGGQEVEFTALDVIDGGAVDVLETRRALGAAGAGLVRYDVVADGQMLNMGITLQADTDLADDQGAAVHSVDGPQMAHLGDRPLAWDSAMQLAPGVAGAEIVHLVAAPTMENTYAAVVAEPAHGEVFAFRDSEHSELRAWYIPKKGFVGTDTFTVDFHSDHVAHVQTVTVHVGEEIPAAYDGFLDAEDGVLNGKPLDLTDPDTAAALAAFRADEAAPAPEDGEEQPAPAPEDGEEQPAPAPEDDGDADEQHTTPDTVETGQSTGWWLAGLGAAAAGVLVAARRRLGLTD</sequence>
<dbReference type="Proteomes" id="UP000234847">
    <property type="component" value="Unassembled WGS sequence"/>
</dbReference>